<gene>
    <name evidence="1" type="ORF">TTHERM_00243930</name>
</gene>
<proteinExistence type="predicted"/>
<name>Q246A6_TETTS</name>
<accession>Q246A6</accession>
<organism evidence="1 2">
    <name type="scientific">Tetrahymena thermophila (strain SB210)</name>
    <dbReference type="NCBI Taxonomy" id="312017"/>
    <lineage>
        <taxon>Eukaryota</taxon>
        <taxon>Sar</taxon>
        <taxon>Alveolata</taxon>
        <taxon>Ciliophora</taxon>
        <taxon>Intramacronucleata</taxon>
        <taxon>Oligohymenophorea</taxon>
        <taxon>Hymenostomatida</taxon>
        <taxon>Tetrahymenina</taxon>
        <taxon>Tetrahymenidae</taxon>
        <taxon>Tetrahymena</taxon>
    </lineage>
</organism>
<dbReference type="InParanoid" id="Q246A6"/>
<evidence type="ECO:0000313" key="2">
    <source>
        <dbReference type="Proteomes" id="UP000009168"/>
    </source>
</evidence>
<dbReference type="RefSeq" id="XP_001023722.1">
    <property type="nucleotide sequence ID" value="XM_001023722.1"/>
</dbReference>
<reference evidence="1" key="1">
    <citation type="submission" date="2008-09" db="EMBL/GenBank/DDBJ databases">
        <authorList>
            <person name="Eisen J.A."/>
            <person name="Wu M."/>
            <person name="Wu D."/>
            <person name="Nierman W.C."/>
            <person name="Orias E."/>
            <person name="Delcher A.L."/>
            <person name="Salzberg S.L."/>
        </authorList>
    </citation>
    <scope>NUCLEOTIDE SEQUENCE</scope>
    <source>
        <strain evidence="1">SB210</strain>
    </source>
</reference>
<dbReference type="KEGG" id="tet:TTHERM_00243930"/>
<dbReference type="HOGENOM" id="CLU_633855_0_0_1"/>
<dbReference type="GeneID" id="7828632"/>
<reference evidence="1" key="2">
    <citation type="submission" date="2014-02" db="EMBL/GenBank/DDBJ databases">
        <title>Annotation update of Tetrahymena thermophila SB210.</title>
        <authorList>
            <person name="Bidwell S."/>
            <person name="Michalis H.M."/>
            <person name="Zafar N."/>
            <person name="Joardar V."/>
            <person name="Miao W."/>
            <person name="Russ C."/>
            <person name="Eisen J."/>
            <person name="Wu M."/>
            <person name="Wu D."/>
            <person name="Nierman W."/>
            <person name="Orias E."/>
            <person name="Delcher A."/>
            <person name="Salzberg S."/>
            <person name="Coyne R."/>
        </authorList>
    </citation>
    <scope>NUCLEOTIDE SEQUENCE</scope>
    <source>
        <strain evidence="1">SB210</strain>
    </source>
</reference>
<keyword evidence="2" id="KW-1185">Reference proteome</keyword>
<evidence type="ECO:0000313" key="1">
    <source>
        <dbReference type="EMBL" id="EAS03477.1"/>
    </source>
</evidence>
<dbReference type="Proteomes" id="UP000009168">
    <property type="component" value="Unassembled WGS sequence"/>
</dbReference>
<dbReference type="AlphaFoldDB" id="Q246A6"/>
<dbReference type="EMBL" id="GG662474">
    <property type="protein sequence ID" value="EAS03477.1"/>
    <property type="molecule type" value="Genomic_DNA"/>
</dbReference>
<sequence length="433" mass="50630">MQKEYQTQQPESLTNFELAFFTSTSINIVRPKGITQSILETCIIENFNHPFPTPSSKLNSLIMVYPLSVLITCHQNGDIIFYEASRGINIDLIQKLSFPNQNCIQLQTFYDNKIAAIVSENIFLIDTSQQIILNQLWNLKNIVQIISNYDKLAISYNDCIQIVSTDFKSLFLECQTQFSIFNSDQDIVQNNYTIDEIVFFDSQSNFNVCDFTLQVTYMLKISQLQNVVSVLRVVNDDTVYFLAGFFIQQGQSGVFLVSKYLDKYQLAQQDIYYPSVYLPRKIVNEYGSVFYSFQVHQQLSFFSVIFEIQIDINRNINYVVGFEYVNIDQESTYLSKTIGSSENFINYIGTSSGLIYTGKQQTQRYKELKISSKFLQASQKDDEIQEIIQSAQMGMYECDQWMDFQFIFKQFYYLWKQFYHSQLRTYNYASNCR</sequence>
<protein>
    <submittedName>
        <fullName evidence="1">Uncharacterized protein</fullName>
    </submittedName>
</protein>